<name>A0A6J3CBQ7_GALME</name>
<feature type="region of interest" description="Disordered" evidence="1">
    <location>
        <begin position="30"/>
        <end position="49"/>
    </location>
</feature>
<dbReference type="InParanoid" id="A0A6J3CBQ7"/>
<feature type="compositionally biased region" description="Low complexity" evidence="1">
    <location>
        <begin position="30"/>
        <end position="40"/>
    </location>
</feature>
<dbReference type="GeneID" id="116413444"/>
<feature type="region of interest" description="Disordered" evidence="1">
    <location>
        <begin position="109"/>
        <end position="129"/>
    </location>
</feature>
<evidence type="ECO:0000313" key="3">
    <source>
        <dbReference type="RefSeq" id="XP_031768519.2"/>
    </source>
</evidence>
<evidence type="ECO:0000256" key="1">
    <source>
        <dbReference type="SAM" id="MobiDB-lite"/>
    </source>
</evidence>
<accession>A0A6J3CBQ7</accession>
<dbReference type="KEGG" id="gmw:116413444"/>
<reference evidence="3" key="1">
    <citation type="submission" date="2025-08" db="UniProtKB">
        <authorList>
            <consortium name="RefSeq"/>
        </authorList>
    </citation>
    <scope>IDENTIFICATION</scope>
    <source>
        <tissue evidence="3">Whole larvae</tissue>
    </source>
</reference>
<dbReference type="RefSeq" id="XP_031768519.2">
    <property type="nucleotide sequence ID" value="XM_031912659.2"/>
</dbReference>
<protein>
    <submittedName>
        <fullName evidence="3">Uncharacterized protein LOC116413444</fullName>
    </submittedName>
</protein>
<keyword evidence="2" id="KW-1185">Reference proteome</keyword>
<evidence type="ECO:0000313" key="2">
    <source>
        <dbReference type="Proteomes" id="UP001652740"/>
    </source>
</evidence>
<feature type="compositionally biased region" description="Polar residues" evidence="1">
    <location>
        <begin position="110"/>
        <end position="121"/>
    </location>
</feature>
<dbReference type="AlphaFoldDB" id="A0A6J3CBQ7"/>
<organism evidence="2 3">
    <name type="scientific">Galleria mellonella</name>
    <name type="common">Greater wax moth</name>
    <dbReference type="NCBI Taxonomy" id="7137"/>
    <lineage>
        <taxon>Eukaryota</taxon>
        <taxon>Metazoa</taxon>
        <taxon>Ecdysozoa</taxon>
        <taxon>Arthropoda</taxon>
        <taxon>Hexapoda</taxon>
        <taxon>Insecta</taxon>
        <taxon>Pterygota</taxon>
        <taxon>Neoptera</taxon>
        <taxon>Endopterygota</taxon>
        <taxon>Lepidoptera</taxon>
        <taxon>Glossata</taxon>
        <taxon>Ditrysia</taxon>
        <taxon>Pyraloidea</taxon>
        <taxon>Pyralidae</taxon>
        <taxon>Galleriinae</taxon>
        <taxon>Galleria</taxon>
    </lineage>
</organism>
<sequence length="129" mass="13954">MFARLQTLFFSAKDKRDLLSHNSVCEENSFTTVSTSDSSSEQNVEIEDKSPPLVETTLEPIHKGHAAMRSNPDSDEVSVAVLTFLLAAVFDVRSIPVASMCMAPSFIPKTGSTMPSTTAADQKSHADMS</sequence>
<dbReference type="Proteomes" id="UP001652740">
    <property type="component" value="Unplaced"/>
</dbReference>
<gene>
    <name evidence="3" type="primary">LOC116413444</name>
</gene>
<proteinExistence type="predicted"/>